<dbReference type="GeneID" id="108254508"/>
<dbReference type="AlphaFoldDB" id="A0A1S4ESG2"/>
<gene>
    <name evidence="2" type="primary">LOC108254508</name>
</gene>
<accession>A0A1S4ESG2</accession>
<dbReference type="PaxDb" id="121845-A0A1S4ESG2"/>
<dbReference type="RefSeq" id="XP_017304972.1">
    <property type="nucleotide sequence ID" value="XM_017449483.1"/>
</dbReference>
<reference evidence="2" key="1">
    <citation type="submission" date="2025-08" db="UniProtKB">
        <authorList>
            <consortium name="RefSeq"/>
        </authorList>
    </citation>
    <scope>IDENTIFICATION</scope>
</reference>
<dbReference type="KEGG" id="dci:108254508"/>
<evidence type="ECO:0000313" key="1">
    <source>
        <dbReference type="Proteomes" id="UP000079169"/>
    </source>
</evidence>
<feature type="non-terminal residue" evidence="2">
    <location>
        <position position="76"/>
    </location>
</feature>
<dbReference type="Proteomes" id="UP000079169">
    <property type="component" value="Unplaced"/>
</dbReference>
<organism evidence="1 2">
    <name type="scientific">Diaphorina citri</name>
    <name type="common">Asian citrus psyllid</name>
    <dbReference type="NCBI Taxonomy" id="121845"/>
    <lineage>
        <taxon>Eukaryota</taxon>
        <taxon>Metazoa</taxon>
        <taxon>Ecdysozoa</taxon>
        <taxon>Arthropoda</taxon>
        <taxon>Hexapoda</taxon>
        <taxon>Insecta</taxon>
        <taxon>Pterygota</taxon>
        <taxon>Neoptera</taxon>
        <taxon>Paraneoptera</taxon>
        <taxon>Hemiptera</taxon>
        <taxon>Sternorrhyncha</taxon>
        <taxon>Psylloidea</taxon>
        <taxon>Psyllidae</taxon>
        <taxon>Diaphorininae</taxon>
        <taxon>Diaphorina</taxon>
    </lineage>
</organism>
<sequence>ERLIKNKTLLNVIEPVLENKSMAILLTILQRRVEYDKDVLFQFTQLRKQLNVDEEYTVAPLLMKYSHSIHQVRKLL</sequence>
<protein>
    <submittedName>
        <fullName evidence="2">Uncharacterized protein LOC108254508</fullName>
    </submittedName>
</protein>
<feature type="non-terminal residue" evidence="2">
    <location>
        <position position="1"/>
    </location>
</feature>
<keyword evidence="1" id="KW-1185">Reference proteome</keyword>
<evidence type="ECO:0000313" key="2">
    <source>
        <dbReference type="RefSeq" id="XP_017304972.1"/>
    </source>
</evidence>
<name>A0A1S4ESG2_DIACI</name>
<proteinExistence type="predicted"/>